<evidence type="ECO:0000256" key="1">
    <source>
        <dbReference type="SAM" id="Phobius"/>
    </source>
</evidence>
<dbReference type="EMBL" id="CAJNOT010000250">
    <property type="protein sequence ID" value="CAF0912514.1"/>
    <property type="molecule type" value="Genomic_DNA"/>
</dbReference>
<protein>
    <submittedName>
        <fullName evidence="3">Uncharacterized protein</fullName>
    </submittedName>
</protein>
<dbReference type="Proteomes" id="UP000663836">
    <property type="component" value="Unassembled WGS sequence"/>
</dbReference>
<sequence length="71" mass="8584">MDLLRPSLEDLFHFCNRSFTLYTACLSSQIITITIYIKSLTFDEQLDYDYIKRQLRTIIVSNNQKYDYQFD</sequence>
<name>A0A818LFC6_9BILA</name>
<evidence type="ECO:0000313" key="4">
    <source>
        <dbReference type="Proteomes" id="UP000663836"/>
    </source>
</evidence>
<gene>
    <name evidence="3" type="ORF">JBS370_LOCUS2343</name>
    <name evidence="2" type="ORF">ZHD862_LOCUS7967</name>
</gene>
<keyword evidence="1" id="KW-1133">Transmembrane helix</keyword>
<comment type="caution">
    <text evidence="3">The sequence shown here is derived from an EMBL/GenBank/DDBJ whole genome shotgun (WGS) entry which is preliminary data.</text>
</comment>
<evidence type="ECO:0000313" key="3">
    <source>
        <dbReference type="EMBL" id="CAF3571502.1"/>
    </source>
</evidence>
<proteinExistence type="predicted"/>
<evidence type="ECO:0000313" key="2">
    <source>
        <dbReference type="EMBL" id="CAF0912514.1"/>
    </source>
</evidence>
<dbReference type="AlphaFoldDB" id="A0A818LFC6"/>
<dbReference type="EMBL" id="CAJOBD010000090">
    <property type="protein sequence ID" value="CAF3571502.1"/>
    <property type="molecule type" value="Genomic_DNA"/>
</dbReference>
<feature type="transmembrane region" description="Helical" evidence="1">
    <location>
        <begin position="20"/>
        <end position="37"/>
    </location>
</feature>
<accession>A0A818LFC6</accession>
<reference evidence="3" key="1">
    <citation type="submission" date="2021-02" db="EMBL/GenBank/DDBJ databases">
        <authorList>
            <person name="Nowell W R."/>
        </authorList>
    </citation>
    <scope>NUCLEOTIDE SEQUENCE</scope>
</reference>
<keyword evidence="1" id="KW-0472">Membrane</keyword>
<keyword evidence="1" id="KW-0812">Transmembrane</keyword>
<organism evidence="3 4">
    <name type="scientific">Rotaria sordida</name>
    <dbReference type="NCBI Taxonomy" id="392033"/>
    <lineage>
        <taxon>Eukaryota</taxon>
        <taxon>Metazoa</taxon>
        <taxon>Spiralia</taxon>
        <taxon>Gnathifera</taxon>
        <taxon>Rotifera</taxon>
        <taxon>Eurotatoria</taxon>
        <taxon>Bdelloidea</taxon>
        <taxon>Philodinida</taxon>
        <taxon>Philodinidae</taxon>
        <taxon>Rotaria</taxon>
    </lineage>
</organism>
<dbReference type="Proteomes" id="UP000663864">
    <property type="component" value="Unassembled WGS sequence"/>
</dbReference>